<sequence length="102" mass="11887">PETDSTDIVLTVHQFSQIQINSDGAPLFFELEPVLRVNRPFPPIGDDIQSHFSVQRLPTDPDYVKRFLSEQDCRCSELFLWELEDDAFEERLELVWVYSGRG</sequence>
<organism evidence="1 2">
    <name type="scientific">Streblomastix strix</name>
    <dbReference type="NCBI Taxonomy" id="222440"/>
    <lineage>
        <taxon>Eukaryota</taxon>
        <taxon>Metamonada</taxon>
        <taxon>Preaxostyla</taxon>
        <taxon>Oxymonadida</taxon>
        <taxon>Streblomastigidae</taxon>
        <taxon>Streblomastix</taxon>
    </lineage>
</organism>
<dbReference type="EMBL" id="SNRW01048750">
    <property type="protein sequence ID" value="KAA6312507.1"/>
    <property type="molecule type" value="Genomic_DNA"/>
</dbReference>
<accession>A0A5J4PSE1</accession>
<protein>
    <submittedName>
        <fullName evidence="1">Uncharacterized protein</fullName>
    </submittedName>
</protein>
<comment type="caution">
    <text evidence="1">The sequence shown here is derived from an EMBL/GenBank/DDBJ whole genome shotgun (WGS) entry which is preliminary data.</text>
</comment>
<dbReference type="Proteomes" id="UP000324800">
    <property type="component" value="Unassembled WGS sequence"/>
</dbReference>
<name>A0A5J4PSE1_9EUKA</name>
<evidence type="ECO:0000313" key="2">
    <source>
        <dbReference type="Proteomes" id="UP000324800"/>
    </source>
</evidence>
<dbReference type="AlphaFoldDB" id="A0A5J4PSE1"/>
<feature type="non-terminal residue" evidence="1">
    <location>
        <position position="1"/>
    </location>
</feature>
<proteinExistence type="predicted"/>
<reference evidence="1 2" key="1">
    <citation type="submission" date="2019-03" db="EMBL/GenBank/DDBJ databases">
        <title>Single cell metagenomics reveals metabolic interactions within the superorganism composed of flagellate Streblomastix strix and complex community of Bacteroidetes bacteria on its surface.</title>
        <authorList>
            <person name="Treitli S.C."/>
            <person name="Kolisko M."/>
            <person name="Husnik F."/>
            <person name="Keeling P."/>
            <person name="Hampl V."/>
        </authorList>
    </citation>
    <scope>NUCLEOTIDE SEQUENCE [LARGE SCALE GENOMIC DNA]</scope>
    <source>
        <strain evidence="1">ST1C</strain>
    </source>
</reference>
<gene>
    <name evidence="1" type="ORF">EZS28_055913</name>
</gene>
<evidence type="ECO:0000313" key="1">
    <source>
        <dbReference type="EMBL" id="KAA6312507.1"/>
    </source>
</evidence>